<dbReference type="GO" id="GO:0003723">
    <property type="term" value="F:RNA binding"/>
    <property type="evidence" value="ECO:0007669"/>
    <property type="project" value="UniProtKB-UniRule"/>
</dbReference>
<feature type="domain" description="RRM" evidence="8">
    <location>
        <begin position="598"/>
        <end position="675"/>
    </location>
</feature>
<dbReference type="Pfam" id="PF02136">
    <property type="entry name" value="NTF2"/>
    <property type="match status" value="1"/>
</dbReference>
<dbReference type="PANTHER" id="PTHR10693:SF22">
    <property type="entry name" value="OS04G0510500 PROTEIN"/>
    <property type="match status" value="1"/>
</dbReference>
<dbReference type="SUPFAM" id="SSF54427">
    <property type="entry name" value="NTF2-like"/>
    <property type="match status" value="1"/>
</dbReference>
<evidence type="ECO:0000256" key="6">
    <source>
        <dbReference type="PROSITE-ProRule" id="PRU00176"/>
    </source>
</evidence>
<dbReference type="Pfam" id="PF00076">
    <property type="entry name" value="RRM_1"/>
    <property type="match status" value="1"/>
</dbReference>
<feature type="compositionally biased region" description="Low complexity" evidence="7">
    <location>
        <begin position="561"/>
        <end position="575"/>
    </location>
</feature>
<proteinExistence type="predicted"/>
<keyword evidence="2" id="KW-0805">Transcription regulation</keyword>
<dbReference type="PANTHER" id="PTHR10693">
    <property type="entry name" value="RAS GTPASE-ACTIVATING PROTEIN-BINDING PROTEIN"/>
    <property type="match status" value="1"/>
</dbReference>
<protein>
    <submittedName>
        <fullName evidence="11">Protein NLP6</fullName>
    </submittedName>
</protein>
<comment type="caution">
    <text evidence="11">The sequence shown here is derived from an EMBL/GenBank/DDBJ whole genome shotgun (WGS) entry which is preliminary data.</text>
</comment>
<dbReference type="PROSITE" id="PS50177">
    <property type="entry name" value="NTF2_DOMAIN"/>
    <property type="match status" value="1"/>
</dbReference>
<evidence type="ECO:0000313" key="11">
    <source>
        <dbReference type="EMBL" id="PWZ40544.1"/>
    </source>
</evidence>
<dbReference type="InterPro" id="IPR039539">
    <property type="entry name" value="Ras_GTPase_bind_prot"/>
</dbReference>
<name>A0A3L6G284_MAIZE</name>
<dbReference type="GO" id="GO:0005737">
    <property type="term" value="C:cytoplasm"/>
    <property type="evidence" value="ECO:0007669"/>
    <property type="project" value="UniProtKB-ARBA"/>
</dbReference>
<dbReference type="SUPFAM" id="SSF54928">
    <property type="entry name" value="RNA-binding domain, RBD"/>
    <property type="match status" value="1"/>
</dbReference>
<evidence type="ECO:0000256" key="2">
    <source>
        <dbReference type="ARBA" id="ARBA00023015"/>
    </source>
</evidence>
<dbReference type="InterPro" id="IPR002075">
    <property type="entry name" value="NTF2_dom"/>
</dbReference>
<evidence type="ECO:0000256" key="3">
    <source>
        <dbReference type="ARBA" id="ARBA00023125"/>
    </source>
</evidence>
<dbReference type="InterPro" id="IPR003035">
    <property type="entry name" value="RWP-RK_dom"/>
</dbReference>
<dbReference type="SMART" id="SM00360">
    <property type="entry name" value="RRM"/>
    <property type="match status" value="1"/>
</dbReference>
<feature type="region of interest" description="Disordered" evidence="7">
    <location>
        <begin position="678"/>
        <end position="723"/>
    </location>
</feature>
<dbReference type="Proteomes" id="UP000251960">
    <property type="component" value="Chromosome 2"/>
</dbReference>
<feature type="compositionally biased region" description="Basic and acidic residues" evidence="7">
    <location>
        <begin position="576"/>
        <end position="589"/>
    </location>
</feature>
<dbReference type="InterPro" id="IPR012677">
    <property type="entry name" value="Nucleotide-bd_a/b_plait_sf"/>
</dbReference>
<evidence type="ECO:0000259" key="10">
    <source>
        <dbReference type="PROSITE" id="PS51519"/>
    </source>
</evidence>
<evidence type="ECO:0000256" key="4">
    <source>
        <dbReference type="ARBA" id="ARBA00023163"/>
    </source>
</evidence>
<keyword evidence="5" id="KW-0539">Nucleus</keyword>
<dbReference type="Pfam" id="PF02042">
    <property type="entry name" value="RWP-RK"/>
    <property type="match status" value="1"/>
</dbReference>
<feature type="compositionally biased region" description="Basic residues" evidence="7">
    <location>
        <begin position="710"/>
        <end position="723"/>
    </location>
</feature>
<evidence type="ECO:0000256" key="5">
    <source>
        <dbReference type="ARBA" id="ARBA00023242"/>
    </source>
</evidence>
<feature type="domain" description="RWP-RK" evidence="10">
    <location>
        <begin position="117"/>
        <end position="207"/>
    </location>
</feature>
<dbReference type="InterPro" id="IPR032710">
    <property type="entry name" value="NTF2-like_dom_sf"/>
</dbReference>
<dbReference type="InterPro" id="IPR000504">
    <property type="entry name" value="RRM_dom"/>
</dbReference>
<accession>A0A3L6G284</accession>
<dbReference type="InterPro" id="IPR035979">
    <property type="entry name" value="RBD_domain_sf"/>
</dbReference>
<dbReference type="Pfam" id="PF22922">
    <property type="entry name" value="GAF_NLP"/>
    <property type="match status" value="1"/>
</dbReference>
<keyword evidence="1 6" id="KW-0694">RNA-binding</keyword>
<feature type="region of interest" description="Disordered" evidence="7">
    <location>
        <begin position="560"/>
        <end position="590"/>
    </location>
</feature>
<dbReference type="AlphaFoldDB" id="A0A3L6G284"/>
<feature type="domain" description="NTF2" evidence="9">
    <location>
        <begin position="309"/>
        <end position="425"/>
    </location>
</feature>
<dbReference type="Gene3D" id="3.10.450.50">
    <property type="match status" value="1"/>
</dbReference>
<evidence type="ECO:0000259" key="9">
    <source>
        <dbReference type="PROSITE" id="PS50177"/>
    </source>
</evidence>
<organism evidence="11 12">
    <name type="scientific">Zea mays</name>
    <name type="common">Maize</name>
    <dbReference type="NCBI Taxonomy" id="4577"/>
    <lineage>
        <taxon>Eukaryota</taxon>
        <taxon>Viridiplantae</taxon>
        <taxon>Streptophyta</taxon>
        <taxon>Embryophyta</taxon>
        <taxon>Tracheophyta</taxon>
        <taxon>Spermatophyta</taxon>
        <taxon>Magnoliopsida</taxon>
        <taxon>Liliopsida</taxon>
        <taxon>Poales</taxon>
        <taxon>Poaceae</taxon>
        <taxon>PACMAD clade</taxon>
        <taxon>Panicoideae</taxon>
        <taxon>Andropogonodae</taxon>
        <taxon>Andropogoneae</taxon>
        <taxon>Tripsacinae</taxon>
        <taxon>Zea</taxon>
    </lineage>
</organism>
<dbReference type="CDD" id="cd00590">
    <property type="entry name" value="RRM_SF"/>
    <property type="match status" value="1"/>
</dbReference>
<sequence>MDVYPQAHHARFYELSGCLAVCARLRRGGDESMDTDGGGAAGWDECVLEFFLPPDCRDDATRKAAAGAIVATIMERSGGGGMKAVVISGLQDLVFDIAADGECVLRPDPVAMAYDVPQLELNGHGGDEWDSDEEGLHLVVAMGTTTSDIEASKMHHDEHRGVCPTTMKRICRQHDISRWPFYKLAKANRSLDKIKRVFESVQGSSKAMTATLAPPPPATRRCFLFSASSSRGRCSSRTCFITMPIECSESGSSQASCQAPPPPLKEAAWRKPLRGGDASVVTVKASYKEDIVRFRVPSSAGVTTVKGEVGSVFLTGYYNVLTNQPHLANQFYTDNSSVVRLDCETGRWSFGETVEVINDMMMSMKVSKVEVKTANFLESWAGAITLLVTGLVKLKHYPVRKRFAQNIVLAPKEDGYFIFSDIFKLICDEYDDQYPFADYNCADNMPQVEASYTMAEIGISFNGSDYLDGEPEAQETVDPAENHVQHQDYLEYKAGNVIDDETHLEEHIPPFPSSTDVKRDSPLALPHPPSPTLEEPVEEAPKTYASVLRTKSKATLAITESQQAQQLAQQPQSASVHEKSNLDNHRDVSVPEDEEEFLSVYVGNLSPSTSVFDLEKVFQAFGRIKPDGVAIRSRKEAGVFFGFVEFEDMSGIQNALSASPVELNGRFVHVEERRPNCGFPRGRRGRGRADFSRDQAGGRYDGEYATRSKGIGHQKKTGRQYDY</sequence>
<dbReference type="PROSITE" id="PS50102">
    <property type="entry name" value="RRM"/>
    <property type="match status" value="1"/>
</dbReference>
<gene>
    <name evidence="11" type="primary">NLP6</name>
    <name evidence="11" type="ORF">Zm00014a_009422</name>
</gene>
<dbReference type="PROSITE" id="PS51519">
    <property type="entry name" value="RWP_RK"/>
    <property type="match status" value="1"/>
</dbReference>
<dbReference type="ExpressionAtlas" id="A0A3L6G284">
    <property type="expression patterns" value="baseline and differential"/>
</dbReference>
<evidence type="ECO:0000256" key="1">
    <source>
        <dbReference type="ARBA" id="ARBA00022884"/>
    </source>
</evidence>
<keyword evidence="3" id="KW-0238">DNA-binding</keyword>
<dbReference type="InterPro" id="IPR055081">
    <property type="entry name" value="NLP1-9_GAF"/>
</dbReference>
<dbReference type="GO" id="GO:0003677">
    <property type="term" value="F:DNA binding"/>
    <property type="evidence" value="ECO:0007669"/>
    <property type="project" value="UniProtKB-KW"/>
</dbReference>
<reference evidence="11 12" key="1">
    <citation type="journal article" date="2018" name="Nat. Genet.">
        <title>Extensive intraspecific gene order and gene structural variations between Mo17 and other maize genomes.</title>
        <authorList>
            <person name="Sun S."/>
            <person name="Zhou Y."/>
            <person name="Chen J."/>
            <person name="Shi J."/>
            <person name="Zhao H."/>
            <person name="Zhao H."/>
            <person name="Song W."/>
            <person name="Zhang M."/>
            <person name="Cui Y."/>
            <person name="Dong X."/>
            <person name="Liu H."/>
            <person name="Ma X."/>
            <person name="Jiao Y."/>
            <person name="Wang B."/>
            <person name="Wei X."/>
            <person name="Stein J.C."/>
            <person name="Glaubitz J.C."/>
            <person name="Lu F."/>
            <person name="Yu G."/>
            <person name="Liang C."/>
            <person name="Fengler K."/>
            <person name="Li B."/>
            <person name="Rafalski A."/>
            <person name="Schnable P.S."/>
            <person name="Ware D.H."/>
            <person name="Buckler E.S."/>
            <person name="Lai J."/>
        </authorList>
    </citation>
    <scope>NUCLEOTIDE SEQUENCE [LARGE SCALE GENOMIC DNA]</scope>
    <source>
        <strain evidence="12">cv. Missouri 17</strain>
        <tissue evidence="11">Seedling</tissue>
    </source>
</reference>
<dbReference type="EMBL" id="NCVQ01000003">
    <property type="protein sequence ID" value="PWZ40544.1"/>
    <property type="molecule type" value="Genomic_DNA"/>
</dbReference>
<evidence type="ECO:0000256" key="7">
    <source>
        <dbReference type="SAM" id="MobiDB-lite"/>
    </source>
</evidence>
<dbReference type="CDD" id="cd00780">
    <property type="entry name" value="NTF2"/>
    <property type="match status" value="1"/>
</dbReference>
<dbReference type="Gene3D" id="3.30.70.330">
    <property type="match status" value="1"/>
</dbReference>
<evidence type="ECO:0000259" key="8">
    <source>
        <dbReference type="PROSITE" id="PS50102"/>
    </source>
</evidence>
<keyword evidence="4" id="KW-0804">Transcription</keyword>
<feature type="region of interest" description="Disordered" evidence="7">
    <location>
        <begin position="506"/>
        <end position="540"/>
    </location>
</feature>
<evidence type="ECO:0000313" key="12">
    <source>
        <dbReference type="Proteomes" id="UP000251960"/>
    </source>
</evidence>
<dbReference type="InterPro" id="IPR018222">
    <property type="entry name" value="Nuclear_transport_factor_2_euk"/>
</dbReference>